<evidence type="ECO:0000259" key="1">
    <source>
        <dbReference type="Pfam" id="PF13354"/>
    </source>
</evidence>
<name>A0A844GZC2_9CHRO</name>
<dbReference type="InterPro" id="IPR045155">
    <property type="entry name" value="Beta-lactam_cat"/>
</dbReference>
<sequence length="301" mass="34771">MTFFVTNHHLSQTTENILEKTWQKFPSLKKNNIALTVVMENKEKSPLQGFSYRGNEKIYPASIVKLFYLVAVEEWLNQGKIQPSSEFDRAVRDMIVESSNDATSLVMDTLTQTTSGYELPELEFLQWQKQRNMINDYFQSYNWEEFASINVNQKTWCDGAYGRERIFLGENYENRNMLTTNAVARLLYSIMNNLVVTEKACEKMRNLLKRDASKKKIGINDEENQINGFIGESVPNNAQIWSKAGWTSQVRHDCAYITLPNSTSYLLVIFAEGKATRQRNLIPFISHQFIMEIQKIGALSV</sequence>
<dbReference type="AlphaFoldDB" id="A0A844GZC2"/>
<evidence type="ECO:0000313" key="2">
    <source>
        <dbReference type="EMBL" id="MTF39495.1"/>
    </source>
</evidence>
<protein>
    <recommendedName>
        <fullName evidence="1">Beta-lactamase class A catalytic domain-containing protein</fullName>
    </recommendedName>
</protein>
<dbReference type="Proteomes" id="UP000437131">
    <property type="component" value="Unassembled WGS sequence"/>
</dbReference>
<dbReference type="GO" id="GO:0046677">
    <property type="term" value="P:response to antibiotic"/>
    <property type="evidence" value="ECO:0007669"/>
    <property type="project" value="InterPro"/>
</dbReference>
<accession>A0A844GZC2</accession>
<feature type="domain" description="Beta-lactamase class A catalytic" evidence="1">
    <location>
        <begin position="90"/>
        <end position="270"/>
    </location>
</feature>
<gene>
    <name evidence="2" type="ORF">GGC33_11240</name>
</gene>
<dbReference type="InterPro" id="IPR012338">
    <property type="entry name" value="Beta-lactam/transpept-like"/>
</dbReference>
<organism evidence="2 3">
    <name type="scientific">Cyanobacterium aponinum 0216</name>
    <dbReference type="NCBI Taxonomy" id="2676140"/>
    <lineage>
        <taxon>Bacteria</taxon>
        <taxon>Bacillati</taxon>
        <taxon>Cyanobacteriota</taxon>
        <taxon>Cyanophyceae</taxon>
        <taxon>Oscillatoriophycideae</taxon>
        <taxon>Chroococcales</taxon>
        <taxon>Geminocystaceae</taxon>
        <taxon>Cyanobacterium</taxon>
    </lineage>
</organism>
<dbReference type="PANTHER" id="PTHR35333">
    <property type="entry name" value="BETA-LACTAMASE"/>
    <property type="match status" value="1"/>
</dbReference>
<dbReference type="SUPFAM" id="SSF56601">
    <property type="entry name" value="beta-lactamase/transpeptidase-like"/>
    <property type="match status" value="1"/>
</dbReference>
<evidence type="ECO:0000313" key="3">
    <source>
        <dbReference type="Proteomes" id="UP000437131"/>
    </source>
</evidence>
<dbReference type="GO" id="GO:0030655">
    <property type="term" value="P:beta-lactam antibiotic catabolic process"/>
    <property type="evidence" value="ECO:0007669"/>
    <property type="project" value="InterPro"/>
</dbReference>
<dbReference type="Gene3D" id="3.40.710.10">
    <property type="entry name" value="DD-peptidase/beta-lactamase superfamily"/>
    <property type="match status" value="1"/>
</dbReference>
<comment type="caution">
    <text evidence="2">The sequence shown here is derived from an EMBL/GenBank/DDBJ whole genome shotgun (WGS) entry which is preliminary data.</text>
</comment>
<dbReference type="EMBL" id="WMIA01000013">
    <property type="protein sequence ID" value="MTF39495.1"/>
    <property type="molecule type" value="Genomic_DNA"/>
</dbReference>
<proteinExistence type="predicted"/>
<dbReference type="PANTHER" id="PTHR35333:SF3">
    <property type="entry name" value="BETA-LACTAMASE-TYPE TRANSPEPTIDASE FOLD CONTAINING PROTEIN"/>
    <property type="match status" value="1"/>
</dbReference>
<dbReference type="GO" id="GO:0008800">
    <property type="term" value="F:beta-lactamase activity"/>
    <property type="evidence" value="ECO:0007669"/>
    <property type="project" value="InterPro"/>
</dbReference>
<reference evidence="2 3" key="1">
    <citation type="submission" date="2019-11" db="EMBL/GenBank/DDBJ databases">
        <title>Isolation of a new High Light Tolerant Cyanobacteria.</title>
        <authorList>
            <person name="Dobson Z."/>
            <person name="Vaughn N."/>
            <person name="Vaughn M."/>
            <person name="Fromme P."/>
            <person name="Mazor Y."/>
        </authorList>
    </citation>
    <scope>NUCLEOTIDE SEQUENCE [LARGE SCALE GENOMIC DNA]</scope>
    <source>
        <strain evidence="2 3">0216</strain>
    </source>
</reference>
<dbReference type="RefSeq" id="WP_155084070.1">
    <property type="nucleotide sequence ID" value="NZ_WMIA01000013.1"/>
</dbReference>
<dbReference type="InterPro" id="IPR000871">
    <property type="entry name" value="Beta-lactam_class-A"/>
</dbReference>
<dbReference type="Pfam" id="PF13354">
    <property type="entry name" value="Beta-lactamase2"/>
    <property type="match status" value="1"/>
</dbReference>